<sequence length="93" mass="10382">MPVQLLPTLIPSKVETRISHSRRIDGDCKGDFLIDSSFFLPEDFFALISSFFFRRIDGACKGVSSSFSISSSDAGRVLFVSPPLEELSVFFRL</sequence>
<name>A0ABD3S9C6_9LAMI</name>
<protein>
    <submittedName>
        <fullName evidence="1">Uncharacterized protein</fullName>
    </submittedName>
</protein>
<proteinExistence type="predicted"/>
<accession>A0ABD3S9C6</accession>
<dbReference type="AlphaFoldDB" id="A0ABD3S9C6"/>
<organism evidence="1 2">
    <name type="scientific">Penstemon smallii</name>
    <dbReference type="NCBI Taxonomy" id="265156"/>
    <lineage>
        <taxon>Eukaryota</taxon>
        <taxon>Viridiplantae</taxon>
        <taxon>Streptophyta</taxon>
        <taxon>Embryophyta</taxon>
        <taxon>Tracheophyta</taxon>
        <taxon>Spermatophyta</taxon>
        <taxon>Magnoliopsida</taxon>
        <taxon>eudicotyledons</taxon>
        <taxon>Gunneridae</taxon>
        <taxon>Pentapetalae</taxon>
        <taxon>asterids</taxon>
        <taxon>lamiids</taxon>
        <taxon>Lamiales</taxon>
        <taxon>Plantaginaceae</taxon>
        <taxon>Cheloneae</taxon>
        <taxon>Penstemon</taxon>
    </lineage>
</organism>
<reference evidence="1 2" key="1">
    <citation type="submission" date="2024-12" db="EMBL/GenBank/DDBJ databases">
        <title>The unique morphological basis and parallel evolutionary history of personate flowers in Penstemon.</title>
        <authorList>
            <person name="Depatie T.H."/>
            <person name="Wessinger C.A."/>
        </authorList>
    </citation>
    <scope>NUCLEOTIDE SEQUENCE [LARGE SCALE GENOMIC DNA]</scope>
    <source>
        <strain evidence="1">WTNN_2</strain>
        <tissue evidence="1">Leaf</tissue>
    </source>
</reference>
<evidence type="ECO:0000313" key="2">
    <source>
        <dbReference type="Proteomes" id="UP001634393"/>
    </source>
</evidence>
<dbReference type="EMBL" id="JBJXBP010000007">
    <property type="protein sequence ID" value="KAL3821121.1"/>
    <property type="molecule type" value="Genomic_DNA"/>
</dbReference>
<comment type="caution">
    <text evidence="1">The sequence shown here is derived from an EMBL/GenBank/DDBJ whole genome shotgun (WGS) entry which is preliminary data.</text>
</comment>
<dbReference type="Proteomes" id="UP001634393">
    <property type="component" value="Unassembled WGS sequence"/>
</dbReference>
<gene>
    <name evidence="1" type="ORF">ACJIZ3_007026</name>
</gene>
<evidence type="ECO:0000313" key="1">
    <source>
        <dbReference type="EMBL" id="KAL3821121.1"/>
    </source>
</evidence>
<keyword evidence="2" id="KW-1185">Reference proteome</keyword>